<comment type="caution">
    <text evidence="2">The sequence shown here is derived from an EMBL/GenBank/DDBJ whole genome shotgun (WGS) entry which is preliminary data.</text>
</comment>
<organism evidence="2 3">
    <name type="scientific">Pseudomonas fluorescens</name>
    <dbReference type="NCBI Taxonomy" id="294"/>
    <lineage>
        <taxon>Bacteria</taxon>
        <taxon>Pseudomonadati</taxon>
        <taxon>Pseudomonadota</taxon>
        <taxon>Gammaproteobacteria</taxon>
        <taxon>Pseudomonadales</taxon>
        <taxon>Pseudomonadaceae</taxon>
        <taxon>Pseudomonas</taxon>
    </lineage>
</organism>
<protein>
    <submittedName>
        <fullName evidence="2">Uncharacterized protein</fullName>
    </submittedName>
</protein>
<evidence type="ECO:0000313" key="2">
    <source>
        <dbReference type="EMBL" id="VVP04765.1"/>
    </source>
</evidence>
<accession>A0A8H2RQT7</accession>
<proteinExistence type="predicted"/>
<dbReference type="Proteomes" id="UP000325723">
    <property type="component" value="Unassembled WGS sequence"/>
</dbReference>
<evidence type="ECO:0000313" key="3">
    <source>
        <dbReference type="Proteomes" id="UP000325723"/>
    </source>
</evidence>
<dbReference type="EMBL" id="CABVIE010000008">
    <property type="protein sequence ID" value="VVP04765.1"/>
    <property type="molecule type" value="Genomic_DNA"/>
</dbReference>
<name>A0A8H2RQT7_PSEFL</name>
<sequence length="105" mass="11233">MKLSASLLCLLPLLTSSVFASDYPQKTLKPNSVICFDFSDWREMLAAYTDDDEAGADRLVSSGACRFITKATRVSYLDPAAGGTGALIQLPSGKTAYTADGFLKN</sequence>
<feature type="signal peptide" evidence="1">
    <location>
        <begin position="1"/>
        <end position="20"/>
    </location>
</feature>
<reference evidence="2 3" key="1">
    <citation type="submission" date="2019-09" db="EMBL/GenBank/DDBJ databases">
        <authorList>
            <person name="Chandra G."/>
            <person name="Truman W A."/>
        </authorList>
    </citation>
    <scope>NUCLEOTIDE SEQUENCE [LARGE SCALE GENOMIC DNA]</scope>
    <source>
        <strain evidence="2">PS900</strain>
    </source>
</reference>
<gene>
    <name evidence="2" type="ORF">PS900_03030</name>
</gene>
<feature type="chain" id="PRO_5034393929" evidence="1">
    <location>
        <begin position="21"/>
        <end position="105"/>
    </location>
</feature>
<keyword evidence="1" id="KW-0732">Signal</keyword>
<dbReference type="AlphaFoldDB" id="A0A8H2RQT7"/>
<evidence type="ECO:0000256" key="1">
    <source>
        <dbReference type="SAM" id="SignalP"/>
    </source>
</evidence>
<dbReference type="RefSeq" id="WP_150758053.1">
    <property type="nucleotide sequence ID" value="NZ_CABVIE010000008.1"/>
</dbReference>